<sequence length="43" mass="5063">MEKYDKGKFKAYYSEGAKAIKKYGLKGIWGVFEINCKTKKRKQ</sequence>
<comment type="caution">
    <text evidence="1">The sequence shown here is derived from an EMBL/GenBank/DDBJ whole genome shotgun (WGS) entry which is preliminary data.</text>
</comment>
<proteinExistence type="predicted"/>
<dbReference type="RefSeq" id="WP_297972485.1">
    <property type="nucleotide sequence ID" value="NZ_JAYKBW010000011.1"/>
</dbReference>
<gene>
    <name evidence="1" type="ORF">VJJ08_10040</name>
</gene>
<name>A0ABU5Z9J0_9FLAO</name>
<organism evidence="1 2">
    <name type="scientific">Capnocytophaga gingivalis</name>
    <dbReference type="NCBI Taxonomy" id="1017"/>
    <lineage>
        <taxon>Bacteria</taxon>
        <taxon>Pseudomonadati</taxon>
        <taxon>Bacteroidota</taxon>
        <taxon>Flavobacteriia</taxon>
        <taxon>Flavobacteriales</taxon>
        <taxon>Flavobacteriaceae</taxon>
        <taxon>Capnocytophaga</taxon>
    </lineage>
</organism>
<evidence type="ECO:0000313" key="2">
    <source>
        <dbReference type="Proteomes" id="UP001311730"/>
    </source>
</evidence>
<protein>
    <submittedName>
        <fullName evidence="1">Uncharacterized protein</fullName>
    </submittedName>
</protein>
<dbReference type="EMBL" id="JAYKBW010000011">
    <property type="protein sequence ID" value="MEB3075633.1"/>
    <property type="molecule type" value="Genomic_DNA"/>
</dbReference>
<reference evidence="1 2" key="1">
    <citation type="submission" date="2023-12" db="EMBL/GenBank/DDBJ databases">
        <title>Genomic sequences of Capnocytophaga and Parvimonas strains.</title>
        <authorList>
            <person name="Watt R.M."/>
            <person name="Wang M."/>
            <person name="Yang T."/>
            <person name="Tong W.M."/>
        </authorList>
    </citation>
    <scope>NUCLEOTIDE SEQUENCE [LARGE SCALE GENOMIC DNA]</scope>
    <source>
        <strain evidence="1 2">CCUG 13096</strain>
    </source>
</reference>
<dbReference type="Proteomes" id="UP001311730">
    <property type="component" value="Unassembled WGS sequence"/>
</dbReference>
<accession>A0ABU5Z9J0</accession>
<evidence type="ECO:0000313" key="1">
    <source>
        <dbReference type="EMBL" id="MEB3075633.1"/>
    </source>
</evidence>
<keyword evidence="2" id="KW-1185">Reference proteome</keyword>